<dbReference type="AlphaFoldDB" id="A0A6A5Z226"/>
<evidence type="ECO:0000313" key="1">
    <source>
        <dbReference type="EMBL" id="KAF2113104.1"/>
    </source>
</evidence>
<dbReference type="OrthoDB" id="3204049at2759"/>
<gene>
    <name evidence="1" type="ORF">BDV96DRAFT_648713</name>
</gene>
<accession>A0A6A5Z226</accession>
<proteinExistence type="predicted"/>
<dbReference type="Proteomes" id="UP000799770">
    <property type="component" value="Unassembled WGS sequence"/>
</dbReference>
<reference evidence="1" key="1">
    <citation type="journal article" date="2020" name="Stud. Mycol.">
        <title>101 Dothideomycetes genomes: a test case for predicting lifestyles and emergence of pathogens.</title>
        <authorList>
            <person name="Haridas S."/>
            <person name="Albert R."/>
            <person name="Binder M."/>
            <person name="Bloem J."/>
            <person name="Labutti K."/>
            <person name="Salamov A."/>
            <person name="Andreopoulos B."/>
            <person name="Baker S."/>
            <person name="Barry K."/>
            <person name="Bills G."/>
            <person name="Bluhm B."/>
            <person name="Cannon C."/>
            <person name="Castanera R."/>
            <person name="Culley D."/>
            <person name="Daum C."/>
            <person name="Ezra D."/>
            <person name="Gonzalez J."/>
            <person name="Henrissat B."/>
            <person name="Kuo A."/>
            <person name="Liang C."/>
            <person name="Lipzen A."/>
            <person name="Lutzoni F."/>
            <person name="Magnuson J."/>
            <person name="Mondo S."/>
            <person name="Nolan M."/>
            <person name="Ohm R."/>
            <person name="Pangilinan J."/>
            <person name="Park H.-J."/>
            <person name="Ramirez L."/>
            <person name="Alfaro M."/>
            <person name="Sun H."/>
            <person name="Tritt A."/>
            <person name="Yoshinaga Y."/>
            <person name="Zwiers L.-H."/>
            <person name="Turgeon B."/>
            <person name="Goodwin S."/>
            <person name="Spatafora J."/>
            <person name="Crous P."/>
            <person name="Grigoriev I."/>
        </authorList>
    </citation>
    <scope>NUCLEOTIDE SEQUENCE</scope>
    <source>
        <strain evidence="1">CBS 627.86</strain>
    </source>
</reference>
<name>A0A6A5Z226_9PLEO</name>
<sequence length="164" mass="18737">MKRNLADASLLGHLLVCAPKLTTLHYDFYLSDDEQRFELGSLKDALVGIKDTLQHLVIYFAPNSNRSPVVKAHSRLGSLKLFECLRSLEIAPEILFGTKQEGDTTDLRYLVPDALERLVFRGDFELPGYENYRWPSSEISRALEEWRDVAPNNTRVAKLDSRLD</sequence>
<keyword evidence="2" id="KW-1185">Reference proteome</keyword>
<protein>
    <submittedName>
        <fullName evidence="1">Uncharacterized protein</fullName>
    </submittedName>
</protein>
<organism evidence="1 2">
    <name type="scientific">Lophiotrema nucula</name>
    <dbReference type="NCBI Taxonomy" id="690887"/>
    <lineage>
        <taxon>Eukaryota</taxon>
        <taxon>Fungi</taxon>
        <taxon>Dikarya</taxon>
        <taxon>Ascomycota</taxon>
        <taxon>Pezizomycotina</taxon>
        <taxon>Dothideomycetes</taxon>
        <taxon>Pleosporomycetidae</taxon>
        <taxon>Pleosporales</taxon>
        <taxon>Lophiotremataceae</taxon>
        <taxon>Lophiotrema</taxon>
    </lineage>
</organism>
<dbReference type="EMBL" id="ML977329">
    <property type="protein sequence ID" value="KAF2113104.1"/>
    <property type="molecule type" value="Genomic_DNA"/>
</dbReference>
<evidence type="ECO:0000313" key="2">
    <source>
        <dbReference type="Proteomes" id="UP000799770"/>
    </source>
</evidence>